<organism evidence="2 3">
    <name type="scientific">Volvox africanus</name>
    <dbReference type="NCBI Taxonomy" id="51714"/>
    <lineage>
        <taxon>Eukaryota</taxon>
        <taxon>Viridiplantae</taxon>
        <taxon>Chlorophyta</taxon>
        <taxon>core chlorophytes</taxon>
        <taxon>Chlorophyceae</taxon>
        <taxon>CS clade</taxon>
        <taxon>Chlamydomonadales</taxon>
        <taxon>Volvocaceae</taxon>
        <taxon>Volvox</taxon>
    </lineage>
</organism>
<evidence type="ECO:0000256" key="1">
    <source>
        <dbReference type="SAM" id="MobiDB-lite"/>
    </source>
</evidence>
<protein>
    <submittedName>
        <fullName evidence="2">Uncharacterized protein</fullName>
    </submittedName>
</protein>
<sequence>MLAVSPSLLFPGMRPQHICCRVGTLSVATAGGSPPRLHPSSEGGRVQPQRGGSLSGYGSQRAIFGCGGSSSASAAAIADVTAVVVGSTARLLFPGSSSIRAVSALRCRVWPGFGAPDATGETRHPSRSWKGEGG</sequence>
<proteinExistence type="predicted"/>
<feature type="region of interest" description="Disordered" evidence="1">
    <location>
        <begin position="114"/>
        <end position="134"/>
    </location>
</feature>
<evidence type="ECO:0000313" key="3">
    <source>
        <dbReference type="Proteomes" id="UP000747399"/>
    </source>
</evidence>
<keyword evidence="3" id="KW-1185">Reference proteome</keyword>
<dbReference type="EMBL" id="BNCO01000019">
    <property type="protein sequence ID" value="GIL54877.1"/>
    <property type="molecule type" value="Genomic_DNA"/>
</dbReference>
<name>A0A8J4B5Z9_9CHLO</name>
<reference evidence="2" key="1">
    <citation type="journal article" date="2021" name="Proc. Natl. Acad. Sci. U.S.A.">
        <title>Three genomes in the algal genus Volvox reveal the fate of a haploid sex-determining region after a transition to homothallism.</title>
        <authorList>
            <person name="Yamamoto K."/>
            <person name="Hamaji T."/>
            <person name="Kawai-Toyooka H."/>
            <person name="Matsuzaki R."/>
            <person name="Takahashi F."/>
            <person name="Nishimura Y."/>
            <person name="Kawachi M."/>
            <person name="Noguchi H."/>
            <person name="Minakuchi Y."/>
            <person name="Umen J.G."/>
            <person name="Toyoda A."/>
            <person name="Nozaki H."/>
        </authorList>
    </citation>
    <scope>NUCLEOTIDE SEQUENCE</scope>
    <source>
        <strain evidence="2">NIES-3780</strain>
    </source>
</reference>
<evidence type="ECO:0000313" key="2">
    <source>
        <dbReference type="EMBL" id="GIL54877.1"/>
    </source>
</evidence>
<accession>A0A8J4B5Z9</accession>
<gene>
    <name evidence="2" type="ORF">Vafri_10572</name>
</gene>
<comment type="caution">
    <text evidence="2">The sequence shown here is derived from an EMBL/GenBank/DDBJ whole genome shotgun (WGS) entry which is preliminary data.</text>
</comment>
<dbReference type="Proteomes" id="UP000747399">
    <property type="component" value="Unassembled WGS sequence"/>
</dbReference>
<feature type="region of interest" description="Disordered" evidence="1">
    <location>
        <begin position="31"/>
        <end position="55"/>
    </location>
</feature>
<dbReference type="AlphaFoldDB" id="A0A8J4B5Z9"/>
<feature type="compositionally biased region" description="Basic and acidic residues" evidence="1">
    <location>
        <begin position="120"/>
        <end position="134"/>
    </location>
</feature>